<accession>A0A2U8GTU9</accession>
<dbReference type="InterPro" id="IPR016181">
    <property type="entry name" value="Acyl_CoA_acyltransferase"/>
</dbReference>
<evidence type="ECO:0000313" key="3">
    <source>
        <dbReference type="Proteomes" id="UP000244930"/>
    </source>
</evidence>
<protein>
    <submittedName>
        <fullName evidence="2">Long-chain N-acyl amino acid synthase</fullName>
    </submittedName>
</protein>
<dbReference type="AlphaFoldDB" id="A0A2U8GTU9"/>
<evidence type="ECO:0000259" key="1">
    <source>
        <dbReference type="Pfam" id="PF21926"/>
    </source>
</evidence>
<dbReference type="KEGG" id="acom:CEW83_18705"/>
<keyword evidence="3" id="KW-1185">Reference proteome</keyword>
<proteinExistence type="predicted"/>
<dbReference type="EMBL" id="CP022187">
    <property type="protein sequence ID" value="AWI77011.1"/>
    <property type="molecule type" value="Genomic_DNA"/>
</dbReference>
<evidence type="ECO:0000313" key="2">
    <source>
        <dbReference type="EMBL" id="AWI77011.1"/>
    </source>
</evidence>
<dbReference type="Gene3D" id="3.40.630.30">
    <property type="match status" value="1"/>
</dbReference>
<dbReference type="InterPro" id="IPR054597">
    <property type="entry name" value="FeeM_cat"/>
</dbReference>
<organism evidence="2 3">
    <name type="scientific">Parazoarcus communis</name>
    <dbReference type="NCBI Taxonomy" id="41977"/>
    <lineage>
        <taxon>Bacteria</taxon>
        <taxon>Pseudomonadati</taxon>
        <taxon>Pseudomonadota</taxon>
        <taxon>Betaproteobacteria</taxon>
        <taxon>Rhodocyclales</taxon>
        <taxon>Zoogloeaceae</taxon>
        <taxon>Parazoarcus</taxon>
    </lineage>
</organism>
<sequence length="215" mass="24481">MIRDGYHIRCANGFTGLQHHISALIERMYSTRGLQIYHPELAQTEHQTTIVACRGDHLFATLTVGIDSENGLMADTLYRPEIDAARARGGRVCEVTRMAMDPEHNSADVMADLFQLVYLLTRRIYRMTDLFIEVHPRHAGFYRRMLGYRVVGEERVCPRVGAPAVLMHMSQQEVDELIAQHAGKETSSTRSLYRLFAPPAEMLALQRQLTAQLLR</sequence>
<dbReference type="SUPFAM" id="SSF55729">
    <property type="entry name" value="Acyl-CoA N-acyltransferases (Nat)"/>
    <property type="match status" value="1"/>
</dbReference>
<reference evidence="2 3" key="1">
    <citation type="submission" date="2017-06" db="EMBL/GenBank/DDBJ databases">
        <title>Azoarcus.</title>
        <authorList>
            <person name="Woo J.-H."/>
            <person name="Kim H.-S."/>
        </authorList>
    </citation>
    <scope>NUCLEOTIDE SEQUENCE [LARGE SCALE GENOMIC DNA]</scope>
    <source>
        <strain evidence="2 3">TSPY31</strain>
    </source>
</reference>
<dbReference type="Pfam" id="PF21926">
    <property type="entry name" value="FeeM"/>
    <property type="match status" value="1"/>
</dbReference>
<name>A0A2U8GTU9_9RHOO</name>
<gene>
    <name evidence="2" type="ORF">CEW83_18705</name>
</gene>
<dbReference type="RefSeq" id="WP_108950711.1">
    <property type="nucleotide sequence ID" value="NZ_CP022187.1"/>
</dbReference>
<feature type="domain" description="N-acyl amino acid synthase FeeM catalytic core" evidence="1">
    <location>
        <begin position="21"/>
        <end position="169"/>
    </location>
</feature>
<dbReference type="Proteomes" id="UP000244930">
    <property type="component" value="Chromosome"/>
</dbReference>